<feature type="transmembrane region" description="Helical" evidence="1">
    <location>
        <begin position="153"/>
        <end position="174"/>
    </location>
</feature>
<evidence type="ECO:0000313" key="3">
    <source>
        <dbReference type="EMBL" id="MFC7198030.1"/>
    </source>
</evidence>
<feature type="transmembrane region" description="Helical" evidence="1">
    <location>
        <begin position="91"/>
        <end position="109"/>
    </location>
</feature>
<evidence type="ECO:0000256" key="1">
    <source>
        <dbReference type="SAM" id="Phobius"/>
    </source>
</evidence>
<keyword evidence="1" id="KW-0812">Transmembrane</keyword>
<dbReference type="Proteomes" id="UP001596447">
    <property type="component" value="Unassembled WGS sequence"/>
</dbReference>
<name>A0ABD5YZY2_9EURY</name>
<dbReference type="RefSeq" id="WP_279528845.1">
    <property type="nucleotide sequence ID" value="NZ_CP122312.1"/>
</dbReference>
<keyword evidence="5" id="KW-1185">Reference proteome</keyword>
<accession>A0ABD5YZY2</accession>
<dbReference type="AlphaFoldDB" id="A0ABD5YZY2"/>
<dbReference type="InterPro" id="IPR011674">
    <property type="entry name" value="DUF1616"/>
</dbReference>
<reference evidence="3" key="3">
    <citation type="submission" date="2024-09" db="EMBL/GenBank/DDBJ databases">
        <authorList>
            <person name="Sun Q."/>
        </authorList>
    </citation>
    <scope>NUCLEOTIDE SEQUENCE</scope>
    <source>
        <strain evidence="3">NBRC 114356</strain>
    </source>
</reference>
<organism evidence="3 5">
    <name type="scientific">Halospeciosus flavus</name>
    <dbReference type="NCBI Taxonomy" id="3032283"/>
    <lineage>
        <taxon>Archaea</taxon>
        <taxon>Methanobacteriati</taxon>
        <taxon>Methanobacteriota</taxon>
        <taxon>Stenosarchaea group</taxon>
        <taxon>Halobacteria</taxon>
        <taxon>Halobacteriales</taxon>
        <taxon>Halobacteriaceae</taxon>
        <taxon>Halospeciosus</taxon>
    </lineage>
</organism>
<dbReference type="Pfam" id="PF07760">
    <property type="entry name" value="DUF1616"/>
    <property type="match status" value="1"/>
</dbReference>
<sequence>MAEPSRRAVAAGVATATLAAGTTVLPAGSALRLAFALALVGLLPGYALTTALFPVGLSPVRRAASALGFSLVLVPLVGLGLAALGVPLDRLPFLVAITGLTLCLLGIGVSRRRQVDADADSDTSGDGQFDSLDADRVERWVSGETPLDTGLRIAVVATAVLATTALLIGVVAPYDGTTYTETALFTENESGALVAGNYPTDRNAGDVDPLVYRLVNHEGRAVDYGVVYSCQRVGSGGSVEEAVELSRLTERVEAGGSLRITDPPTCPLDGERVRLVFSLYRGSIPDDPSMDEDYRTLTLWVNTPTNASNTTATTTRPARVSRG</sequence>
<keyword evidence="1" id="KW-1133">Transmembrane helix</keyword>
<protein>
    <submittedName>
        <fullName evidence="3">DUF1616 domain-containing protein</fullName>
    </submittedName>
</protein>
<feature type="transmembrane region" description="Helical" evidence="1">
    <location>
        <begin position="64"/>
        <end position="85"/>
    </location>
</feature>
<reference evidence="5" key="2">
    <citation type="journal article" date="2019" name="Int. J. Syst. Evol. Microbiol.">
        <title>The Global Catalogue of Microorganisms (GCM) 10K type strain sequencing project: providing services to taxonomists for standard genome sequencing and annotation.</title>
        <authorList>
            <consortium name="The Broad Institute Genomics Platform"/>
            <consortium name="The Broad Institute Genome Sequencing Center for Infectious Disease"/>
            <person name="Wu L."/>
            <person name="Ma J."/>
        </authorList>
    </citation>
    <scope>NUCLEOTIDE SEQUENCE [LARGE SCALE GENOMIC DNA]</scope>
    <source>
        <strain evidence="5">XZGYJ-43</strain>
    </source>
</reference>
<dbReference type="EMBL" id="JBHTAR010000011">
    <property type="protein sequence ID" value="MFC7198890.1"/>
    <property type="molecule type" value="Genomic_DNA"/>
</dbReference>
<proteinExistence type="predicted"/>
<evidence type="ECO:0000313" key="4">
    <source>
        <dbReference type="EMBL" id="MFC7198890.1"/>
    </source>
</evidence>
<reference evidence="3" key="1">
    <citation type="journal article" date="2014" name="Int. J. Syst. Evol. Microbiol.">
        <title>Complete genome sequence of Corynebacterium casei LMG S-19264T (=DSM 44701T), isolated from a smear-ripened cheese.</title>
        <authorList>
            <consortium name="US DOE Joint Genome Institute (JGI-PGF)"/>
            <person name="Walter F."/>
            <person name="Albersmeier A."/>
            <person name="Kalinowski J."/>
            <person name="Ruckert C."/>
        </authorList>
    </citation>
    <scope>NUCLEOTIDE SEQUENCE [LARGE SCALE GENOMIC DNA]</scope>
    <source>
        <strain evidence="3">NBRC 114356</strain>
    </source>
</reference>
<evidence type="ECO:0000259" key="2">
    <source>
        <dbReference type="Pfam" id="PF07760"/>
    </source>
</evidence>
<feature type="transmembrane region" description="Helical" evidence="1">
    <location>
        <begin position="36"/>
        <end position="57"/>
    </location>
</feature>
<dbReference type="EMBL" id="JBHTAR010000002">
    <property type="protein sequence ID" value="MFC7198030.1"/>
    <property type="molecule type" value="Genomic_DNA"/>
</dbReference>
<gene>
    <name evidence="3" type="ORF">ACFQJ9_00700</name>
    <name evidence="4" type="ORF">ACFQJ9_05550</name>
</gene>
<comment type="caution">
    <text evidence="3">The sequence shown here is derived from an EMBL/GenBank/DDBJ whole genome shotgun (WGS) entry which is preliminary data.</text>
</comment>
<feature type="domain" description="DUF1616" evidence="2">
    <location>
        <begin position="12"/>
        <end position="302"/>
    </location>
</feature>
<evidence type="ECO:0000313" key="5">
    <source>
        <dbReference type="Proteomes" id="UP001596447"/>
    </source>
</evidence>
<keyword evidence="1" id="KW-0472">Membrane</keyword>